<dbReference type="AlphaFoldDB" id="A0A9W6WQ66"/>
<protein>
    <submittedName>
        <fullName evidence="6">Unnamed protein product</fullName>
    </submittedName>
</protein>
<organism evidence="6 7">
    <name type="scientific">Phytophthora fragariaefolia</name>
    <dbReference type="NCBI Taxonomy" id="1490495"/>
    <lineage>
        <taxon>Eukaryota</taxon>
        <taxon>Sar</taxon>
        <taxon>Stramenopiles</taxon>
        <taxon>Oomycota</taxon>
        <taxon>Peronosporomycetes</taxon>
        <taxon>Peronosporales</taxon>
        <taxon>Peronosporaceae</taxon>
        <taxon>Phytophthora</taxon>
    </lineage>
</organism>
<comment type="pathway">
    <text evidence="1">Isoprenoid biosynthesis; isopentenyl diphosphate biosynthesis via mevalonate pathway.</text>
</comment>
<keyword evidence="2" id="KW-0808">Transferase</keyword>
<reference evidence="6" key="1">
    <citation type="submission" date="2023-04" db="EMBL/GenBank/DDBJ databases">
        <title>Phytophthora fragariaefolia NBRC 109709.</title>
        <authorList>
            <person name="Ichikawa N."/>
            <person name="Sato H."/>
            <person name="Tonouchi N."/>
        </authorList>
    </citation>
    <scope>NUCLEOTIDE SEQUENCE</scope>
    <source>
        <strain evidence="6">NBRC 109709</strain>
    </source>
</reference>
<evidence type="ECO:0000256" key="4">
    <source>
        <dbReference type="ARBA" id="ARBA00022777"/>
    </source>
</evidence>
<evidence type="ECO:0000256" key="1">
    <source>
        <dbReference type="ARBA" id="ARBA00005092"/>
    </source>
</evidence>
<dbReference type="Proteomes" id="UP001165121">
    <property type="component" value="Unassembled WGS sequence"/>
</dbReference>
<name>A0A9W6WQ66_9STRA</name>
<sequence>MASVQGDLNTGVPQYCSEMGNAAGVPIEPPEQTAILDATLAIPGVLVAGVPGGTPRFELIYSAKSCVNLWCADAFAAGGYDAICVVVLHESALHAVEDLWVQWSSSHPSSM</sequence>
<keyword evidence="4" id="KW-0418">Kinase</keyword>
<evidence type="ECO:0000313" key="7">
    <source>
        <dbReference type="Proteomes" id="UP001165121"/>
    </source>
</evidence>
<dbReference type="GO" id="GO:0005777">
    <property type="term" value="C:peroxisome"/>
    <property type="evidence" value="ECO:0007669"/>
    <property type="project" value="TreeGrafter"/>
</dbReference>
<dbReference type="GO" id="GO:0010142">
    <property type="term" value="P:farnesyl diphosphate biosynthetic process, mevalonate pathway"/>
    <property type="evidence" value="ECO:0007669"/>
    <property type="project" value="TreeGrafter"/>
</dbReference>
<dbReference type="GO" id="GO:0004631">
    <property type="term" value="F:phosphomevalonate kinase activity"/>
    <property type="evidence" value="ECO:0007669"/>
    <property type="project" value="TreeGrafter"/>
</dbReference>
<evidence type="ECO:0000256" key="3">
    <source>
        <dbReference type="ARBA" id="ARBA00022741"/>
    </source>
</evidence>
<dbReference type="GO" id="GO:0019287">
    <property type="term" value="P:isopentenyl diphosphate biosynthetic process, mevalonate pathway"/>
    <property type="evidence" value="ECO:0007669"/>
    <property type="project" value="TreeGrafter"/>
</dbReference>
<accession>A0A9W6WQ66</accession>
<dbReference type="OrthoDB" id="10262935at2759"/>
<dbReference type="PANTHER" id="PTHR31814">
    <property type="match status" value="1"/>
</dbReference>
<dbReference type="InterPro" id="IPR035102">
    <property type="entry name" value="Phosphomevalonate_kinase"/>
</dbReference>
<evidence type="ECO:0000256" key="5">
    <source>
        <dbReference type="ARBA" id="ARBA00022840"/>
    </source>
</evidence>
<evidence type="ECO:0000313" key="6">
    <source>
        <dbReference type="EMBL" id="GMF22601.1"/>
    </source>
</evidence>
<comment type="caution">
    <text evidence="6">The sequence shown here is derived from an EMBL/GenBank/DDBJ whole genome shotgun (WGS) entry which is preliminary data.</text>
</comment>
<dbReference type="GO" id="GO:0005524">
    <property type="term" value="F:ATP binding"/>
    <property type="evidence" value="ECO:0007669"/>
    <property type="project" value="UniProtKB-KW"/>
</dbReference>
<proteinExistence type="predicted"/>
<keyword evidence="7" id="KW-1185">Reference proteome</keyword>
<dbReference type="EMBL" id="BSXT01000259">
    <property type="protein sequence ID" value="GMF22601.1"/>
    <property type="molecule type" value="Genomic_DNA"/>
</dbReference>
<evidence type="ECO:0000256" key="2">
    <source>
        <dbReference type="ARBA" id="ARBA00022679"/>
    </source>
</evidence>
<dbReference type="PANTHER" id="PTHR31814:SF2">
    <property type="entry name" value="PHOSPHOMEVALONATE KINASE"/>
    <property type="match status" value="1"/>
</dbReference>
<keyword evidence="5" id="KW-0067">ATP-binding</keyword>
<gene>
    <name evidence="6" type="ORF">Pfra01_000335400</name>
</gene>
<keyword evidence="3" id="KW-0547">Nucleotide-binding</keyword>